<dbReference type="PROSITE" id="PS51278">
    <property type="entry name" value="GATASE_TYPE_2"/>
    <property type="match status" value="1"/>
</dbReference>
<dbReference type="InterPro" id="IPR029055">
    <property type="entry name" value="Ntn_hydrolases_N"/>
</dbReference>
<organism evidence="11 12">
    <name type="scientific">Triplophysa tibetana</name>
    <dbReference type="NCBI Taxonomy" id="1572043"/>
    <lineage>
        <taxon>Eukaryota</taxon>
        <taxon>Metazoa</taxon>
        <taxon>Chordata</taxon>
        <taxon>Craniata</taxon>
        <taxon>Vertebrata</taxon>
        <taxon>Euteleostomi</taxon>
        <taxon>Actinopterygii</taxon>
        <taxon>Neopterygii</taxon>
        <taxon>Teleostei</taxon>
        <taxon>Ostariophysi</taxon>
        <taxon>Cypriniformes</taxon>
        <taxon>Nemacheilidae</taxon>
        <taxon>Triplophysa</taxon>
    </lineage>
</organism>
<dbReference type="InterPro" id="IPR001347">
    <property type="entry name" value="SIS_dom"/>
</dbReference>
<dbReference type="Pfam" id="PF13522">
    <property type="entry name" value="GATase_6"/>
    <property type="match status" value="1"/>
</dbReference>
<dbReference type="InterPro" id="IPR017932">
    <property type="entry name" value="GATase_2_dom"/>
</dbReference>
<dbReference type="CDD" id="cd00714">
    <property type="entry name" value="GFAT"/>
    <property type="match status" value="1"/>
</dbReference>
<dbReference type="FunFam" id="3.40.50.10490:FF:000126">
    <property type="entry name" value="Glutamine--fructose-6-phosphate aminotransferase [isomerizing] 1"/>
    <property type="match status" value="1"/>
</dbReference>
<dbReference type="GO" id="GO:0004360">
    <property type="term" value="F:glutamine-fructose-6-phosphate transaminase (isomerizing) activity"/>
    <property type="evidence" value="ECO:0007669"/>
    <property type="project" value="UniProtKB-EC"/>
</dbReference>
<dbReference type="GO" id="GO:0006047">
    <property type="term" value="P:UDP-N-acetylglucosamine metabolic process"/>
    <property type="evidence" value="ECO:0007669"/>
    <property type="project" value="TreeGrafter"/>
</dbReference>
<dbReference type="PANTHER" id="PTHR10937">
    <property type="entry name" value="GLUCOSAMINE--FRUCTOSE-6-PHOSPHATE AMINOTRANSFERASE, ISOMERIZING"/>
    <property type="match status" value="1"/>
</dbReference>
<evidence type="ECO:0000256" key="6">
    <source>
        <dbReference type="ARBA" id="ARBA00022679"/>
    </source>
</evidence>
<keyword evidence="4" id="KW-0597">Phosphoprotein</keyword>
<reference evidence="11 12" key="1">
    <citation type="journal article" date="2019" name="Mol. Ecol. Resour.">
        <title>Chromosome-level genome assembly of Triplophysa tibetana, a fish adapted to the harsh high-altitude environment of the Tibetan Plateau.</title>
        <authorList>
            <person name="Yang X."/>
            <person name="Liu H."/>
            <person name="Ma Z."/>
            <person name="Zou Y."/>
            <person name="Zou M."/>
            <person name="Mao Y."/>
            <person name="Li X."/>
            <person name="Wang H."/>
            <person name="Chen T."/>
            <person name="Wang W."/>
            <person name="Yang R."/>
        </authorList>
    </citation>
    <scope>NUCLEOTIDE SEQUENCE [LARGE SCALE GENOMIC DNA]</scope>
    <source>
        <strain evidence="11">TTIB1903HZAU</strain>
        <tissue evidence="11">Muscle</tissue>
    </source>
</reference>
<dbReference type="CDD" id="cd05009">
    <property type="entry name" value="SIS_GlmS_GlmD_2"/>
    <property type="match status" value="1"/>
</dbReference>
<dbReference type="SUPFAM" id="SSF56235">
    <property type="entry name" value="N-terminal nucleophile aminohydrolases (Ntn hydrolases)"/>
    <property type="match status" value="2"/>
</dbReference>
<evidence type="ECO:0000313" key="11">
    <source>
        <dbReference type="EMBL" id="KAA0720261.1"/>
    </source>
</evidence>
<comment type="catalytic activity">
    <reaction evidence="1">
        <text>D-fructose 6-phosphate + L-glutamine = D-glucosamine 6-phosphate + L-glutamate</text>
        <dbReference type="Rhea" id="RHEA:13237"/>
        <dbReference type="ChEBI" id="CHEBI:29985"/>
        <dbReference type="ChEBI" id="CHEBI:58359"/>
        <dbReference type="ChEBI" id="CHEBI:58725"/>
        <dbReference type="ChEBI" id="CHEBI:61527"/>
        <dbReference type="EC" id="2.6.1.16"/>
    </reaction>
</comment>
<name>A0A5A9PGH7_9TELE</name>
<dbReference type="EMBL" id="SOYY01000006">
    <property type="protein sequence ID" value="KAA0720261.1"/>
    <property type="molecule type" value="Genomic_DNA"/>
</dbReference>
<sequence length="905" mass="101761">MCGIFAYLNYRVPRSRRDIFQTLVKGLQRLEYRGYDSAGIAVDGTGKDQAANISLFKKQGKVKALDEEIYKNESIDLDAQLDTHFGIAHTRWATHGEPSAVNSHPHRSDKNNEFVVIHNGIITNYKELKKYLVSKGYDFESETDTEVIPKLIKYLYDNRENDFVSFSTLVDRVIQQLLSGAPPPLRASAPGLSCSWLWRGPTEKQETLKMLPSKIYLMGWCMLSSLNTLISNSPTNINKSRAEKHIQCDPRFGTSAFRDCGLSEEDRRGSPLLIGVRSQYEFSTEQIPVQYNCSDSKKDAVKERNFRNRQGSLNALHSVHDGMAMEFYFASDASAIIEHTNKVIYLEDDDVAVVMEGKLYVHRVKRTAGDDPVRVIQTLQMELQQIMKGNYKAFMQKEIFEQPESVVNTMRGRICFDRDTVVLGGLSDHLKEIKRCRRLIMIGCGTSYHAGVATRQILEELTELPVMVELASDFLDRITPVFRDDVCFFISQSGETADTLMALRYCKKRGALTVGITNTVGSSICRETDCGVHINAGPEVGVASTKAYTSQFVSLIMFGLMLSEDRLSLQKRRLEIINGLKILPELIKEVLALDDKIKAIAEELDHQRSLLVMGRGYNYATCLEGALKIKEITYMHSEGIMAGELKHGPLALIDKDMPVIMIIMKDSCYQKCQNALQQVTARHGRPIILCCKNDPEISKMAYKTIELPQTVDCLQGILSVIPLQLISFHLAVLRGYDVCLRGLPKEPGQICDSGVAPHRKCEVVNAEEENINHQSAITSVEVYVCLHSCECGIMDANYCTILRRTFGSVRNSRNFSACIKSTIRPDECAITSSPTQRERSVETFLSRQPPPLQSCHCQTCDTVTLTVKLLKKRGPFFIIIISAFNANTINDSTSARIFSLVYVWE</sequence>
<dbReference type="InterPro" id="IPR046348">
    <property type="entry name" value="SIS_dom_sf"/>
</dbReference>
<dbReference type="InterPro" id="IPR047084">
    <property type="entry name" value="GFAT_N"/>
</dbReference>
<dbReference type="InterPro" id="IPR035466">
    <property type="entry name" value="GlmS/AgaS_SIS"/>
</dbReference>
<evidence type="ECO:0000256" key="5">
    <source>
        <dbReference type="ARBA" id="ARBA00022576"/>
    </source>
</evidence>
<dbReference type="GO" id="GO:0006002">
    <property type="term" value="P:fructose 6-phosphate metabolic process"/>
    <property type="evidence" value="ECO:0007669"/>
    <property type="project" value="TreeGrafter"/>
</dbReference>
<dbReference type="Pfam" id="PF01380">
    <property type="entry name" value="SIS"/>
    <property type="match status" value="2"/>
</dbReference>
<keyword evidence="12" id="KW-1185">Reference proteome</keyword>
<dbReference type="Gene3D" id="3.40.50.10490">
    <property type="entry name" value="Glucose-6-phosphate isomerase like protein, domain 1"/>
    <property type="match status" value="2"/>
</dbReference>
<feature type="domain" description="SIS" evidence="10">
    <location>
        <begin position="429"/>
        <end position="568"/>
    </location>
</feature>
<dbReference type="GO" id="GO:0006487">
    <property type="term" value="P:protein N-linked glycosylation"/>
    <property type="evidence" value="ECO:0007669"/>
    <property type="project" value="TreeGrafter"/>
</dbReference>
<comment type="caution">
    <text evidence="11">The sequence shown here is derived from an EMBL/GenBank/DDBJ whole genome shotgun (WGS) entry which is preliminary data.</text>
</comment>
<evidence type="ECO:0000256" key="3">
    <source>
        <dbReference type="ARBA" id="ARBA00012916"/>
    </source>
</evidence>
<keyword evidence="5 11" id="KW-0032">Aminotransferase</keyword>
<evidence type="ECO:0000256" key="4">
    <source>
        <dbReference type="ARBA" id="ARBA00022553"/>
    </source>
</evidence>
<dbReference type="PANTHER" id="PTHR10937:SF10">
    <property type="entry name" value="GLUTAMINE--FRUCTOSE-6-PHOSPHATE AMINOTRANSFERASE [ISOMERIZING] 2"/>
    <property type="match status" value="1"/>
</dbReference>
<protein>
    <recommendedName>
        <fullName evidence="3">glutamine--fructose-6-phosphate transaminase (isomerizing)</fullName>
        <ecNumber evidence="3">2.6.1.16</ecNumber>
    </recommendedName>
</protein>
<proteinExistence type="predicted"/>
<dbReference type="FunFam" id="3.60.20.10:FF:000052">
    <property type="entry name" value="Glutamine--fructose-6-phosphate aminotransferase [isomerizing] 2"/>
    <property type="match status" value="1"/>
</dbReference>
<dbReference type="NCBIfam" id="NF001484">
    <property type="entry name" value="PRK00331.1"/>
    <property type="match status" value="1"/>
</dbReference>
<evidence type="ECO:0000256" key="1">
    <source>
        <dbReference type="ARBA" id="ARBA00001031"/>
    </source>
</evidence>
<dbReference type="CDD" id="cd05008">
    <property type="entry name" value="SIS_GlmS_GlmD_1"/>
    <property type="match status" value="1"/>
</dbReference>
<dbReference type="GO" id="GO:0097367">
    <property type="term" value="F:carbohydrate derivative binding"/>
    <property type="evidence" value="ECO:0007669"/>
    <property type="project" value="InterPro"/>
</dbReference>
<gene>
    <name evidence="11" type="ORF">E1301_Tti012295</name>
</gene>
<evidence type="ECO:0000256" key="8">
    <source>
        <dbReference type="ARBA" id="ARBA00022962"/>
    </source>
</evidence>
<keyword evidence="7" id="KW-0677">Repeat</keyword>
<dbReference type="SUPFAM" id="SSF53697">
    <property type="entry name" value="SIS domain"/>
    <property type="match status" value="1"/>
</dbReference>
<feature type="domain" description="Glutamine amidotransferase type-2" evidence="9">
    <location>
        <begin position="2"/>
        <end position="357"/>
    </location>
</feature>
<comment type="pathway">
    <text evidence="2">Nucleotide-sugar biosynthesis; UDP-N-acetyl-alpha-D-glucosamine biosynthesis; alpha-D-glucosamine 6-phosphate from D-fructose 6-phosphate: step 1/1.</text>
</comment>
<accession>A0A5A9PGH7</accession>
<evidence type="ECO:0000259" key="9">
    <source>
        <dbReference type="PROSITE" id="PS51278"/>
    </source>
</evidence>
<dbReference type="PROSITE" id="PS51464">
    <property type="entry name" value="SIS"/>
    <property type="match status" value="2"/>
</dbReference>
<dbReference type="InterPro" id="IPR035490">
    <property type="entry name" value="GlmS/FrlB_SIS"/>
</dbReference>
<evidence type="ECO:0000256" key="7">
    <source>
        <dbReference type="ARBA" id="ARBA00022737"/>
    </source>
</evidence>
<keyword evidence="6 11" id="KW-0808">Transferase</keyword>
<dbReference type="FunFam" id="3.40.50.10490:FF:000001">
    <property type="entry name" value="Glutamine--fructose-6-phosphate aminotransferase [isomerizing]"/>
    <property type="match status" value="1"/>
</dbReference>
<evidence type="ECO:0000313" key="12">
    <source>
        <dbReference type="Proteomes" id="UP000324632"/>
    </source>
</evidence>
<evidence type="ECO:0000256" key="2">
    <source>
        <dbReference type="ARBA" id="ARBA00004775"/>
    </source>
</evidence>
<dbReference type="EC" id="2.6.1.16" evidence="3"/>
<dbReference type="AlphaFoldDB" id="A0A5A9PGH7"/>
<keyword evidence="8" id="KW-0315">Glutamine amidotransferase</keyword>
<dbReference type="Gene3D" id="3.60.20.10">
    <property type="entry name" value="Glutamine Phosphoribosylpyrophosphate, subunit 1, domain 1"/>
    <property type="match status" value="2"/>
</dbReference>
<evidence type="ECO:0000259" key="10">
    <source>
        <dbReference type="PROSITE" id="PS51464"/>
    </source>
</evidence>
<feature type="domain" description="SIS" evidence="10">
    <location>
        <begin position="600"/>
        <end position="741"/>
    </location>
</feature>
<dbReference type="Proteomes" id="UP000324632">
    <property type="component" value="Chromosome 6"/>
</dbReference>